<dbReference type="OMA" id="SATCAYH"/>
<dbReference type="Gene3D" id="3.40.50.10140">
    <property type="entry name" value="Toll/interleukin-1 receptor homology (TIR) domain"/>
    <property type="match status" value="1"/>
</dbReference>
<dbReference type="PANTHER" id="PTHR32009:SF154">
    <property type="entry name" value="TIR DOMAIN-CONTAINING PROTEIN"/>
    <property type="match status" value="1"/>
</dbReference>
<dbReference type="EMBL" id="LEKV01002692">
    <property type="protein sequence ID" value="KVI01740.1"/>
    <property type="molecule type" value="Genomic_DNA"/>
</dbReference>
<keyword evidence="1" id="KW-0520">NAD</keyword>
<comment type="caution">
    <text evidence="3">The sequence shown here is derived from an EMBL/GenBank/DDBJ whole genome shotgun (WGS) entry which is preliminary data.</text>
</comment>
<dbReference type="Proteomes" id="UP000243975">
    <property type="component" value="Unassembled WGS sequence"/>
</dbReference>
<dbReference type="SMART" id="SM00255">
    <property type="entry name" value="TIR"/>
    <property type="match status" value="1"/>
</dbReference>
<dbReference type="SUPFAM" id="SSF52200">
    <property type="entry name" value="Toll/Interleukin receptor TIR domain"/>
    <property type="match status" value="1"/>
</dbReference>
<sequence>MDILHPSSSATCAYHIFLSFNCADIRKHFTDHLYTAFCNAGFHTFRDDHEIQKRQRIDSMMSVIVFSREYASSEWCLDELVRILQRRNSDDRHRLFPIFYNVEPTEVGYQKGSFKECFDRYEGSGEHSKEKIDEWREALKEVSKLTGKVLQDEYNG</sequence>
<proteinExistence type="predicted"/>
<dbReference type="PANTHER" id="PTHR32009">
    <property type="entry name" value="TMV RESISTANCE PROTEIN N-LIKE"/>
    <property type="match status" value="1"/>
</dbReference>
<keyword evidence="4" id="KW-1185">Reference proteome</keyword>
<evidence type="ECO:0000259" key="2">
    <source>
        <dbReference type="PROSITE" id="PS50104"/>
    </source>
</evidence>
<dbReference type="InterPro" id="IPR000157">
    <property type="entry name" value="TIR_dom"/>
</dbReference>
<evidence type="ECO:0000256" key="1">
    <source>
        <dbReference type="ARBA" id="ARBA00023027"/>
    </source>
</evidence>
<reference evidence="3 4" key="1">
    <citation type="journal article" date="2016" name="Sci. Rep.">
        <title>The genome sequence of the outbreeding globe artichoke constructed de novo incorporating a phase-aware low-pass sequencing strategy of F1 progeny.</title>
        <authorList>
            <person name="Scaglione D."/>
            <person name="Reyes-Chin-Wo S."/>
            <person name="Acquadro A."/>
            <person name="Froenicke L."/>
            <person name="Portis E."/>
            <person name="Beitel C."/>
            <person name="Tirone M."/>
            <person name="Mauro R."/>
            <person name="Lo Monaco A."/>
            <person name="Mauromicale G."/>
            <person name="Faccioli P."/>
            <person name="Cattivelli L."/>
            <person name="Rieseberg L."/>
            <person name="Michelmore R."/>
            <person name="Lanteri S."/>
        </authorList>
    </citation>
    <scope>NUCLEOTIDE SEQUENCE [LARGE SCALE GENOMIC DNA]</scope>
    <source>
        <strain evidence="3">2C</strain>
    </source>
</reference>
<evidence type="ECO:0000313" key="4">
    <source>
        <dbReference type="Proteomes" id="UP000243975"/>
    </source>
</evidence>
<gene>
    <name evidence="3" type="ORF">Ccrd_019977</name>
</gene>
<keyword evidence="3" id="KW-0675">Receptor</keyword>
<dbReference type="GO" id="GO:0007165">
    <property type="term" value="P:signal transduction"/>
    <property type="evidence" value="ECO:0007669"/>
    <property type="project" value="InterPro"/>
</dbReference>
<dbReference type="Pfam" id="PF01582">
    <property type="entry name" value="TIR"/>
    <property type="match status" value="1"/>
</dbReference>
<name>A0A118K0Q8_CYNCS</name>
<dbReference type="AlphaFoldDB" id="A0A118K0Q8"/>
<feature type="domain" description="TIR" evidence="2">
    <location>
        <begin position="12"/>
        <end position="156"/>
    </location>
</feature>
<organism evidence="3 4">
    <name type="scientific">Cynara cardunculus var. scolymus</name>
    <name type="common">Globe artichoke</name>
    <name type="synonym">Cynara scolymus</name>
    <dbReference type="NCBI Taxonomy" id="59895"/>
    <lineage>
        <taxon>Eukaryota</taxon>
        <taxon>Viridiplantae</taxon>
        <taxon>Streptophyta</taxon>
        <taxon>Embryophyta</taxon>
        <taxon>Tracheophyta</taxon>
        <taxon>Spermatophyta</taxon>
        <taxon>Magnoliopsida</taxon>
        <taxon>eudicotyledons</taxon>
        <taxon>Gunneridae</taxon>
        <taxon>Pentapetalae</taxon>
        <taxon>asterids</taxon>
        <taxon>campanulids</taxon>
        <taxon>Asterales</taxon>
        <taxon>Asteraceae</taxon>
        <taxon>Carduoideae</taxon>
        <taxon>Cardueae</taxon>
        <taxon>Carduinae</taxon>
        <taxon>Cynara</taxon>
    </lineage>
</organism>
<dbReference type="InterPro" id="IPR035897">
    <property type="entry name" value="Toll_tir_struct_dom_sf"/>
</dbReference>
<protein>
    <submittedName>
        <fullName evidence="3">Toll/interleukin-1 receptor homology (TIR) domain-containing protein</fullName>
    </submittedName>
</protein>
<dbReference type="Gramene" id="KVI01740">
    <property type="protein sequence ID" value="KVI01740"/>
    <property type="gene ID" value="Ccrd_019977"/>
</dbReference>
<evidence type="ECO:0000313" key="3">
    <source>
        <dbReference type="EMBL" id="KVI01740.1"/>
    </source>
</evidence>
<accession>A0A118K0Q8</accession>
<dbReference type="PROSITE" id="PS50104">
    <property type="entry name" value="TIR"/>
    <property type="match status" value="1"/>
</dbReference>